<dbReference type="Proteomes" id="UP000245618">
    <property type="component" value="Unassembled WGS sequence"/>
</dbReference>
<accession>A0A2U1K0E7</accession>
<keyword evidence="3" id="KW-1185">Reference proteome</keyword>
<sequence length="336" mass="37243">MKKLGLVLVMLLLSVVSIAGTFSHSIPKSEKANLRTCGVSITDGDLLNELNEKFILTKFRSLGTWLQEVTSKDSWVGNNAIKIPKRKGDSAPVVLINNTVYPMLSSGRDDEKVIVALNKYDTENREVTQDELYAIAYDKEGDINMELKDELEIKVTEHALYSISPVQNSASTPVLETTGPLDGTRRRLVKADVIRLKAGLDKISVPKTGRIWVMSSTHANDLLLEDAAFEKGYQNRVDGAIAINYYGFKIYEEVYTPSYHATTKVKLAFDAVTAGRTSSIIFHKSSCVKAKGTVDRFARDRKADPEYRKSVVGYQLYFGCFAIQDQGLAAIIDGVD</sequence>
<keyword evidence="1" id="KW-0732">Signal</keyword>
<evidence type="ECO:0000313" key="2">
    <source>
        <dbReference type="EMBL" id="PWA10967.1"/>
    </source>
</evidence>
<gene>
    <name evidence="2" type="ORF">DB891_03810</name>
</gene>
<protein>
    <submittedName>
        <fullName evidence="2">Uncharacterized protein</fullName>
    </submittedName>
</protein>
<name>A0A2U1K0E7_9FLAO</name>
<dbReference type="EMBL" id="QCZH01000002">
    <property type="protein sequence ID" value="PWA10967.1"/>
    <property type="molecule type" value="Genomic_DNA"/>
</dbReference>
<evidence type="ECO:0000256" key="1">
    <source>
        <dbReference type="SAM" id="SignalP"/>
    </source>
</evidence>
<proteinExistence type="predicted"/>
<dbReference type="OrthoDB" id="1228719at2"/>
<feature type="signal peptide" evidence="1">
    <location>
        <begin position="1"/>
        <end position="19"/>
    </location>
</feature>
<dbReference type="AlphaFoldDB" id="A0A2U1K0E7"/>
<dbReference type="RefSeq" id="WP_116760758.1">
    <property type="nucleotide sequence ID" value="NZ_QCZH01000002.1"/>
</dbReference>
<comment type="caution">
    <text evidence="2">The sequence shown here is derived from an EMBL/GenBank/DDBJ whole genome shotgun (WGS) entry which is preliminary data.</text>
</comment>
<evidence type="ECO:0000313" key="3">
    <source>
        <dbReference type="Proteomes" id="UP000245618"/>
    </source>
</evidence>
<feature type="chain" id="PRO_5015570530" evidence="1">
    <location>
        <begin position="20"/>
        <end position="336"/>
    </location>
</feature>
<organism evidence="2 3">
    <name type="scientific">Flavobacterium laiguense</name>
    <dbReference type="NCBI Taxonomy" id="2169409"/>
    <lineage>
        <taxon>Bacteria</taxon>
        <taxon>Pseudomonadati</taxon>
        <taxon>Bacteroidota</taxon>
        <taxon>Flavobacteriia</taxon>
        <taxon>Flavobacteriales</taxon>
        <taxon>Flavobacteriaceae</taxon>
        <taxon>Flavobacterium</taxon>
    </lineage>
</organism>
<reference evidence="2 3" key="1">
    <citation type="submission" date="2018-04" db="EMBL/GenBank/DDBJ databases">
        <title>Flavobacterium sp. nov., isolated from glacier ice.</title>
        <authorList>
            <person name="Liu Q."/>
            <person name="Xin Y.-H."/>
        </authorList>
    </citation>
    <scope>NUCLEOTIDE SEQUENCE [LARGE SCALE GENOMIC DNA]</scope>
    <source>
        <strain evidence="2 3">LB2P30</strain>
    </source>
</reference>